<evidence type="ECO:0000259" key="6">
    <source>
        <dbReference type="Pfam" id="PF22692"/>
    </source>
</evidence>
<dbReference type="NCBIfam" id="TIGR03506">
    <property type="entry name" value="FlgEFG_subfam"/>
    <property type="match status" value="1"/>
</dbReference>
<dbReference type="GO" id="GO:0009425">
    <property type="term" value="C:bacterial-type flagellum basal body"/>
    <property type="evidence" value="ECO:0007669"/>
    <property type="project" value="UniProtKB-SubCell"/>
</dbReference>
<dbReference type="GO" id="GO:0071978">
    <property type="term" value="P:bacterial-type flagellum-dependent swarming motility"/>
    <property type="evidence" value="ECO:0007669"/>
    <property type="project" value="TreeGrafter"/>
</dbReference>
<reference evidence="7" key="1">
    <citation type="submission" date="2020-02" db="EMBL/GenBank/DDBJ databases">
        <authorList>
            <person name="Meier V. D."/>
        </authorList>
    </citation>
    <scope>NUCLEOTIDE SEQUENCE</scope>
    <source>
        <strain evidence="7">AVDCRST_MAG65</strain>
    </source>
</reference>
<dbReference type="EMBL" id="CADCVL010000394">
    <property type="protein sequence ID" value="CAA9497790.1"/>
    <property type="molecule type" value="Genomic_DNA"/>
</dbReference>
<dbReference type="InterPro" id="IPR001444">
    <property type="entry name" value="Flag_bb_rod_N"/>
</dbReference>
<keyword evidence="7" id="KW-0282">Flagellum</keyword>
<feature type="domain" description="Flagellar basal-body/hook protein C-terminal" evidence="5">
    <location>
        <begin position="168"/>
        <end position="212"/>
    </location>
</feature>
<keyword evidence="7" id="KW-0966">Cell projection</keyword>
<feature type="domain" description="Flagellar hook protein FlgE/F/G-like D1" evidence="6">
    <location>
        <begin position="78"/>
        <end position="119"/>
    </location>
</feature>
<dbReference type="InterPro" id="IPR020013">
    <property type="entry name" value="Flagellar_FlgE/F/G"/>
</dbReference>
<evidence type="ECO:0000256" key="2">
    <source>
        <dbReference type="RuleBase" id="RU362116"/>
    </source>
</evidence>
<feature type="compositionally biased region" description="Polar residues" evidence="3">
    <location>
        <begin position="104"/>
        <end position="113"/>
    </location>
</feature>
<accession>A0A6J4SNP1</accession>
<keyword evidence="2" id="KW-0975">Bacterial flagellum</keyword>
<dbReference type="PANTHER" id="PTHR30435">
    <property type="entry name" value="FLAGELLAR PROTEIN"/>
    <property type="match status" value="1"/>
</dbReference>
<evidence type="ECO:0000259" key="4">
    <source>
        <dbReference type="Pfam" id="PF00460"/>
    </source>
</evidence>
<dbReference type="Pfam" id="PF00460">
    <property type="entry name" value="Flg_bb_rod"/>
    <property type="match status" value="1"/>
</dbReference>
<dbReference type="InterPro" id="IPR010930">
    <property type="entry name" value="Flg_bb/hook_C_dom"/>
</dbReference>
<evidence type="ECO:0000256" key="3">
    <source>
        <dbReference type="SAM" id="MobiDB-lite"/>
    </source>
</evidence>
<dbReference type="InterPro" id="IPR037925">
    <property type="entry name" value="FlgE/F/G-like"/>
</dbReference>
<dbReference type="SUPFAM" id="SSF117143">
    <property type="entry name" value="Flagellar hook protein flgE"/>
    <property type="match status" value="1"/>
</dbReference>
<dbReference type="Pfam" id="PF22692">
    <property type="entry name" value="LlgE_F_G_D1"/>
    <property type="match status" value="1"/>
</dbReference>
<evidence type="ECO:0000313" key="7">
    <source>
        <dbReference type="EMBL" id="CAA9497790.1"/>
    </source>
</evidence>
<evidence type="ECO:0000256" key="1">
    <source>
        <dbReference type="ARBA" id="ARBA00009677"/>
    </source>
</evidence>
<dbReference type="Pfam" id="PF06429">
    <property type="entry name" value="Flg_bbr_C"/>
    <property type="match status" value="1"/>
</dbReference>
<dbReference type="AlphaFoldDB" id="A0A6J4SNP1"/>
<comment type="similarity">
    <text evidence="1 2">Belongs to the flagella basal body rod proteins family.</text>
</comment>
<evidence type="ECO:0000259" key="5">
    <source>
        <dbReference type="Pfam" id="PF06429"/>
    </source>
</evidence>
<protein>
    <submittedName>
        <fullName evidence="7">Flagellar basal-body rod protein flgF</fullName>
    </submittedName>
</protein>
<organism evidence="7">
    <name type="scientific">uncultured Solirubrobacteraceae bacterium</name>
    <dbReference type="NCBI Taxonomy" id="1162706"/>
    <lineage>
        <taxon>Bacteria</taxon>
        <taxon>Bacillati</taxon>
        <taxon>Actinomycetota</taxon>
        <taxon>Thermoleophilia</taxon>
        <taxon>Solirubrobacterales</taxon>
        <taxon>Solirubrobacteraceae</taxon>
        <taxon>environmental samples</taxon>
    </lineage>
</organism>
<gene>
    <name evidence="7" type="ORF">AVDCRST_MAG65-2398</name>
</gene>
<feature type="region of interest" description="Disordered" evidence="3">
    <location>
        <begin position="104"/>
        <end position="127"/>
    </location>
</feature>
<feature type="domain" description="Flagellar basal body rod protein N-terminal" evidence="4">
    <location>
        <begin position="3"/>
        <end position="24"/>
    </location>
</feature>
<proteinExistence type="inferred from homology"/>
<dbReference type="InterPro" id="IPR053967">
    <property type="entry name" value="LlgE_F_G-like_D1"/>
</dbReference>
<comment type="subcellular location">
    <subcellularLocation>
        <location evidence="2">Bacterial flagellum basal body</location>
    </subcellularLocation>
</comment>
<keyword evidence="7" id="KW-0969">Cilium</keyword>
<sequence>MLAEQIRQEQIANDLANASTPGYKADRTAQQDFGELLLTNSTTGQQIGSQGTAVQVDRVVTDWTPMPARQTGEPLDFAITGDGFFAVQTDEGVRYTRNGQFTVSPQGQLTTASGDPVLGRGGQPLQVGADGKVDPRRLEVVTLQNPRKDGDSLVVGNPAGGPTGTVRAGALEGSGADPARSMVDMIASLRAFEAGQRVITTIDDTLRKASTLGSLN</sequence>
<dbReference type="PANTHER" id="PTHR30435:SF19">
    <property type="entry name" value="FLAGELLAR BASAL-BODY ROD PROTEIN FLGG"/>
    <property type="match status" value="1"/>
</dbReference>
<name>A0A6J4SNP1_9ACTN</name>